<sequence length="400" mass="41887">MSSTEVVIVSAVRTPIGSFNGAFKAVSAVQLGAIAIEAAILRAGIQKSHVDEVIMGNVLQAGLGQNPARQASMAAGLPQETPAMTINKVCGSGLKAVQLAWQSIISGENDVVVAGGMENMTQAPYLLKGARYGYRMGNQTVVDSMIHDGLWCAFNDYHMGITAENLCEQYGLTREQLDAFALASQRKAVEAINAGKLEDEIVPVDVPQRKGAPTRVEKDEHPRPDASPESLAKLRPAFKPDGMVTAGNASGINDAAAALVIMSRAKADELGLEPLAVIKSNGTAGVDPAIMGIGPVPATKKALAKAGLTIQDIDLIEANEAFAAQSLAFSSHFEFDDSILNVNGGAIALGHPIGASGARILVTLLHEMKRRDVRYGLAALCIGGGQGIATIVERPQSKFE</sequence>
<feature type="compositionally biased region" description="Basic and acidic residues" evidence="7">
    <location>
        <begin position="215"/>
        <end position="226"/>
    </location>
</feature>
<evidence type="ECO:0000313" key="11">
    <source>
        <dbReference type="Proteomes" id="UP001164803"/>
    </source>
</evidence>
<feature type="domain" description="Thiolase N-terminal" evidence="8">
    <location>
        <begin position="6"/>
        <end position="264"/>
    </location>
</feature>
<keyword evidence="11" id="KW-1185">Reference proteome</keyword>
<dbReference type="NCBIfam" id="TIGR01930">
    <property type="entry name" value="AcCoA-C-Actrans"/>
    <property type="match status" value="1"/>
</dbReference>
<dbReference type="SUPFAM" id="SSF53901">
    <property type="entry name" value="Thiolase-like"/>
    <property type="match status" value="2"/>
</dbReference>
<dbReference type="InterPro" id="IPR020616">
    <property type="entry name" value="Thiolase_N"/>
</dbReference>
<dbReference type="PROSITE" id="PS00737">
    <property type="entry name" value="THIOLASE_2"/>
    <property type="match status" value="1"/>
</dbReference>
<dbReference type="InterPro" id="IPR020617">
    <property type="entry name" value="Thiolase_C"/>
</dbReference>
<organism evidence="10 11">
    <name type="scientific">Alicyclobacillus dauci</name>
    <dbReference type="NCBI Taxonomy" id="1475485"/>
    <lineage>
        <taxon>Bacteria</taxon>
        <taxon>Bacillati</taxon>
        <taxon>Bacillota</taxon>
        <taxon>Bacilli</taxon>
        <taxon>Bacillales</taxon>
        <taxon>Alicyclobacillaceae</taxon>
        <taxon>Alicyclobacillus</taxon>
    </lineage>
</organism>
<dbReference type="InterPro" id="IPR020613">
    <property type="entry name" value="Thiolase_CS"/>
</dbReference>
<feature type="domain" description="Thiolase C-terminal" evidence="9">
    <location>
        <begin position="273"/>
        <end position="394"/>
    </location>
</feature>
<dbReference type="Gene3D" id="3.40.47.10">
    <property type="match status" value="2"/>
</dbReference>
<evidence type="ECO:0000256" key="7">
    <source>
        <dbReference type="SAM" id="MobiDB-lite"/>
    </source>
</evidence>
<dbReference type="InterPro" id="IPR020615">
    <property type="entry name" value="Thiolase_acyl_enz_int_AS"/>
</dbReference>
<evidence type="ECO:0000256" key="4">
    <source>
        <dbReference type="ARBA" id="ARBA00023315"/>
    </source>
</evidence>
<dbReference type="PROSITE" id="PS00098">
    <property type="entry name" value="THIOLASE_1"/>
    <property type="match status" value="1"/>
</dbReference>
<evidence type="ECO:0000256" key="5">
    <source>
        <dbReference type="ARBA" id="ARBA00030755"/>
    </source>
</evidence>
<evidence type="ECO:0000256" key="6">
    <source>
        <dbReference type="RuleBase" id="RU003557"/>
    </source>
</evidence>
<evidence type="ECO:0000256" key="2">
    <source>
        <dbReference type="ARBA" id="ARBA00012705"/>
    </source>
</evidence>
<reference evidence="10" key="1">
    <citation type="submission" date="2022-08" db="EMBL/GenBank/DDBJ databases">
        <title>Alicyclobacillus dauci DSM2870, complete genome.</title>
        <authorList>
            <person name="Wang Q."/>
            <person name="Cai R."/>
            <person name="Wang Z."/>
        </authorList>
    </citation>
    <scope>NUCLEOTIDE SEQUENCE</scope>
    <source>
        <strain evidence="10">DSM 28700</strain>
    </source>
</reference>
<accession>A0ABY6Z022</accession>
<evidence type="ECO:0000313" key="10">
    <source>
        <dbReference type="EMBL" id="WAH36181.1"/>
    </source>
</evidence>
<feature type="region of interest" description="Disordered" evidence="7">
    <location>
        <begin position="205"/>
        <end position="231"/>
    </location>
</feature>
<dbReference type="PROSITE" id="PS00099">
    <property type="entry name" value="THIOLASE_3"/>
    <property type="match status" value="1"/>
</dbReference>
<dbReference type="PIRSF" id="PIRSF000429">
    <property type="entry name" value="Ac-CoA_Ac_transf"/>
    <property type="match status" value="1"/>
</dbReference>
<keyword evidence="4 6" id="KW-0012">Acyltransferase</keyword>
<evidence type="ECO:0000259" key="9">
    <source>
        <dbReference type="Pfam" id="PF02803"/>
    </source>
</evidence>
<evidence type="ECO:0000256" key="1">
    <source>
        <dbReference type="ARBA" id="ARBA00010982"/>
    </source>
</evidence>
<evidence type="ECO:0000256" key="3">
    <source>
        <dbReference type="ARBA" id="ARBA00022679"/>
    </source>
</evidence>
<dbReference type="RefSeq" id="WP_268043502.1">
    <property type="nucleotide sequence ID" value="NZ_CP104064.1"/>
</dbReference>
<dbReference type="InterPro" id="IPR002155">
    <property type="entry name" value="Thiolase"/>
</dbReference>
<keyword evidence="3 6" id="KW-0808">Transferase</keyword>
<dbReference type="EC" id="2.3.1.9" evidence="2"/>
<comment type="similarity">
    <text evidence="1 6">Belongs to the thiolase-like superfamily. Thiolase family.</text>
</comment>
<gene>
    <name evidence="10" type="ORF">NZD86_18330</name>
</gene>
<dbReference type="InterPro" id="IPR020610">
    <property type="entry name" value="Thiolase_AS"/>
</dbReference>
<dbReference type="Proteomes" id="UP001164803">
    <property type="component" value="Chromosome"/>
</dbReference>
<dbReference type="EMBL" id="CP104064">
    <property type="protein sequence ID" value="WAH36181.1"/>
    <property type="molecule type" value="Genomic_DNA"/>
</dbReference>
<dbReference type="Pfam" id="PF00108">
    <property type="entry name" value="Thiolase_N"/>
    <property type="match status" value="1"/>
</dbReference>
<evidence type="ECO:0000259" key="8">
    <source>
        <dbReference type="Pfam" id="PF00108"/>
    </source>
</evidence>
<protein>
    <recommendedName>
        <fullName evidence="2">acetyl-CoA C-acetyltransferase</fullName>
        <ecNumber evidence="2">2.3.1.9</ecNumber>
    </recommendedName>
    <alternativeName>
        <fullName evidence="5">Acetoacetyl-CoA thiolase</fullName>
    </alternativeName>
</protein>
<dbReference type="CDD" id="cd00751">
    <property type="entry name" value="thiolase"/>
    <property type="match status" value="1"/>
</dbReference>
<name>A0ABY6Z022_9BACL</name>
<dbReference type="PANTHER" id="PTHR18919">
    <property type="entry name" value="ACETYL-COA C-ACYLTRANSFERASE"/>
    <property type="match status" value="1"/>
</dbReference>
<dbReference type="InterPro" id="IPR016039">
    <property type="entry name" value="Thiolase-like"/>
</dbReference>
<proteinExistence type="inferred from homology"/>
<dbReference type="PANTHER" id="PTHR18919:SF107">
    <property type="entry name" value="ACETYL-COA ACETYLTRANSFERASE, CYTOSOLIC"/>
    <property type="match status" value="1"/>
</dbReference>
<dbReference type="Pfam" id="PF02803">
    <property type="entry name" value="Thiolase_C"/>
    <property type="match status" value="1"/>
</dbReference>